<feature type="chain" id="PRO_5024398761" evidence="3">
    <location>
        <begin position="24"/>
        <end position="1070"/>
    </location>
</feature>
<dbReference type="InterPro" id="IPR011990">
    <property type="entry name" value="TPR-like_helical_dom_sf"/>
</dbReference>
<dbReference type="Pfam" id="PF13432">
    <property type="entry name" value="TPR_16"/>
    <property type="match status" value="6"/>
</dbReference>
<dbReference type="Proteomes" id="UP000305517">
    <property type="component" value="Unassembled WGS sequence"/>
</dbReference>
<dbReference type="PANTHER" id="PTHR12558">
    <property type="entry name" value="CELL DIVISION CYCLE 16,23,27"/>
    <property type="match status" value="1"/>
</dbReference>
<comment type="caution">
    <text evidence="5">The sequence shown here is derived from an EMBL/GenBank/DDBJ whole genome shotgun (WGS) entry which is preliminary data.</text>
</comment>
<dbReference type="PANTHER" id="PTHR12558:SF13">
    <property type="entry name" value="CELL DIVISION CYCLE PROTEIN 27 HOMOLOG"/>
    <property type="match status" value="1"/>
</dbReference>
<dbReference type="InterPro" id="IPR019734">
    <property type="entry name" value="TPR_rpt"/>
</dbReference>
<proteinExistence type="predicted"/>
<keyword evidence="1" id="KW-0802">TPR repeat</keyword>
<dbReference type="Pfam" id="PF13174">
    <property type="entry name" value="TPR_6"/>
    <property type="match status" value="3"/>
</dbReference>
<dbReference type="EMBL" id="VAJM01000006">
    <property type="protein sequence ID" value="TLM91636.1"/>
    <property type="molecule type" value="Genomic_DNA"/>
</dbReference>
<sequence length="1070" mass="118499">MKLLPRLALAASLSAATPLALQAQHTQKFTNEERYYFEGLDLFDRGQYGAAQQSFQQYLEATIRRTGELRDRTADAEYYVAVSGLYLFHPDAEGRILAFAENNPAHPKAAAAYFELGKFYFDKKDYKAAVSYLSKVAPDNLTAEQRAEAEFKQGYAHFQLKEYDKARLLFDRNKQGNHEFRYASSYYAGYLAYRAGDFKAARTDLATAEQNDAYRPVVPAIMSQIYYKEGNYDGLISYGTKALAQTPPPQSADEIQLLVGDAFYQKQDWAKAAEYFDKYAAGRKKIEPMVQYKIGYANFKQGDFKGAAAALKGIAAGRDSLGQNAAYHLGLSYLQTGSKQLALNSFDAARKATFDKQVAENAALKYAQVSYELGNTPDAITALEEFGKKYPRSKNRATANELLADAYLTTTDYARALAYLDNVDERTSKLNASYQRIAYYQAATLYNNGQYQQALPVLEKSLKYSQDDAIRAGAEVLRGDVYSIGQEFPKAISSYTAALRTARDGAAADTDYDQKARYGLGYAYYNTKKYDQARPYFQQYLGDPVAKPASDPNYYDVTLRLADTYYISKNYAQALELYNKVIQANAADKDFAYYQKSLTLSLMGRRDEAAQTLQTLLRVSPNSRYAEDAVYQQANLDYESGNFQPAVEGFSKLIDNRPNSTLIPSALVKRGTSYQNLQQYDKAAADFKQVLQQFPRTKAAANAIAGLQESLSSGGKAEEFDQYLAQYKATNPDDKSVESVEFEAAKSLYTAEKYAQAVPRLEAYLKQYTSSTLAADARFFLADSYLKTGRKQDALPRLRAVVDENKSEYVNRAVARVADLEFENKNYAEAAKYYDRLRQSTRVARERATAGLGLVRSYYEAANYPEAKRVAAEIVTEGSAAPTIISAAKLYVGKADYKAGNLDAAVAGLTESARTVDVNGAEAQYLLADVLYQQKKYEPALDAAFKLNSDFNQFDLWLGRAFLLIADIYRDQGEAFQAKATLNSIIDNKFPVPEIIEEAKRKLAALDAATPAPTTPATGKGKTTSTPTKPGTTKAPVKTPAGKTGARQSLVPPADTTNTDTAAPAPADEE</sequence>
<reference evidence="5 6" key="1">
    <citation type="submission" date="2019-05" db="EMBL/GenBank/DDBJ databases">
        <title>Hymenobacter edaphi sp. nov., isolated from abandoned arsenic-contaminated farmland soil.</title>
        <authorList>
            <person name="Nie L."/>
        </authorList>
    </citation>
    <scope>NUCLEOTIDE SEQUENCE [LARGE SCALE GENOMIC DNA]</scope>
    <source>
        <strain evidence="5 6">1-3-3-8</strain>
    </source>
</reference>
<feature type="domain" description="Ancillary SecYEG translocon subunit/Cell division coordinator CpoB TPR" evidence="4">
    <location>
        <begin position="356"/>
        <end position="504"/>
    </location>
</feature>
<dbReference type="PROSITE" id="PS50005">
    <property type="entry name" value="TPR"/>
    <property type="match status" value="4"/>
</dbReference>
<feature type="repeat" description="TPR" evidence="1">
    <location>
        <begin position="627"/>
        <end position="660"/>
    </location>
</feature>
<evidence type="ECO:0000313" key="5">
    <source>
        <dbReference type="EMBL" id="TLM91636.1"/>
    </source>
</evidence>
<dbReference type="SUPFAM" id="SSF48452">
    <property type="entry name" value="TPR-like"/>
    <property type="match status" value="6"/>
</dbReference>
<dbReference type="InterPro" id="IPR018704">
    <property type="entry name" value="SecYEG/CpoB_TPR"/>
</dbReference>
<dbReference type="Gene3D" id="1.25.40.10">
    <property type="entry name" value="Tetratricopeptide repeat domain"/>
    <property type="match status" value="7"/>
</dbReference>
<feature type="repeat" description="TPR" evidence="1">
    <location>
        <begin position="664"/>
        <end position="697"/>
    </location>
</feature>
<feature type="compositionally biased region" description="Low complexity" evidence="2">
    <location>
        <begin position="1052"/>
        <end position="1070"/>
    </location>
</feature>
<dbReference type="RefSeq" id="WP_138078448.1">
    <property type="nucleotide sequence ID" value="NZ_VAJM01000006.1"/>
</dbReference>
<organism evidence="5 6">
    <name type="scientific">Hymenobacter jeollabukensis</name>
    <dbReference type="NCBI Taxonomy" id="2025313"/>
    <lineage>
        <taxon>Bacteria</taxon>
        <taxon>Pseudomonadati</taxon>
        <taxon>Bacteroidota</taxon>
        <taxon>Cytophagia</taxon>
        <taxon>Cytophagales</taxon>
        <taxon>Hymenobacteraceae</taxon>
        <taxon>Hymenobacter</taxon>
    </lineage>
</organism>
<feature type="signal peptide" evidence="3">
    <location>
        <begin position="1"/>
        <end position="23"/>
    </location>
</feature>
<feature type="repeat" description="TPR" evidence="1">
    <location>
        <begin position="110"/>
        <end position="143"/>
    </location>
</feature>
<dbReference type="SMART" id="SM00028">
    <property type="entry name" value="TPR"/>
    <property type="match status" value="11"/>
</dbReference>
<keyword evidence="6" id="KW-1185">Reference proteome</keyword>
<protein>
    <submittedName>
        <fullName evidence="5">Tetratricopeptide repeat protein</fullName>
    </submittedName>
</protein>
<dbReference type="Pfam" id="PF13181">
    <property type="entry name" value="TPR_8"/>
    <property type="match status" value="1"/>
</dbReference>
<evidence type="ECO:0000256" key="2">
    <source>
        <dbReference type="SAM" id="MobiDB-lite"/>
    </source>
</evidence>
<evidence type="ECO:0000259" key="4">
    <source>
        <dbReference type="Pfam" id="PF09976"/>
    </source>
</evidence>
<dbReference type="OrthoDB" id="9814448at2"/>
<feature type="repeat" description="TPR" evidence="1">
    <location>
        <begin position="555"/>
        <end position="588"/>
    </location>
</feature>
<evidence type="ECO:0000256" key="3">
    <source>
        <dbReference type="SAM" id="SignalP"/>
    </source>
</evidence>
<keyword evidence="3" id="KW-0732">Signal</keyword>
<evidence type="ECO:0000313" key="6">
    <source>
        <dbReference type="Proteomes" id="UP000305517"/>
    </source>
</evidence>
<dbReference type="Pfam" id="PF09976">
    <property type="entry name" value="TPR_21"/>
    <property type="match status" value="1"/>
</dbReference>
<accession>A0A5R8WNT0</accession>
<feature type="region of interest" description="Disordered" evidence="2">
    <location>
        <begin position="1009"/>
        <end position="1070"/>
    </location>
</feature>
<evidence type="ECO:0000256" key="1">
    <source>
        <dbReference type="PROSITE-ProRule" id="PRU00339"/>
    </source>
</evidence>
<dbReference type="AlphaFoldDB" id="A0A5R8WNT0"/>
<gene>
    <name evidence="5" type="ORF">FDY95_13820</name>
</gene>
<name>A0A5R8WNT0_9BACT</name>
<feature type="compositionally biased region" description="Low complexity" evidence="2">
    <location>
        <begin position="1009"/>
        <end position="1041"/>
    </location>
</feature>